<dbReference type="SUPFAM" id="SSF56784">
    <property type="entry name" value="HAD-like"/>
    <property type="match status" value="1"/>
</dbReference>
<dbReference type="SFLD" id="SFLDG01135">
    <property type="entry name" value="C1.5.6:_HAD__Beta-PGM__Phospha"/>
    <property type="match status" value="1"/>
</dbReference>
<dbReference type="HOGENOM" id="CLU_045011_19_1_6"/>
<keyword evidence="8" id="KW-0460">Magnesium</keyword>
<evidence type="ECO:0000256" key="1">
    <source>
        <dbReference type="ARBA" id="ARBA00000830"/>
    </source>
</evidence>
<evidence type="ECO:0000256" key="7">
    <source>
        <dbReference type="ARBA" id="ARBA00022801"/>
    </source>
</evidence>
<dbReference type="PANTHER" id="PTHR43434:SF1">
    <property type="entry name" value="PHOSPHOGLYCOLATE PHOSPHATASE"/>
    <property type="match status" value="1"/>
</dbReference>
<dbReference type="NCBIfam" id="TIGR01549">
    <property type="entry name" value="HAD-SF-IA-v1"/>
    <property type="match status" value="1"/>
</dbReference>
<dbReference type="InterPro" id="IPR023214">
    <property type="entry name" value="HAD_sf"/>
</dbReference>
<organism evidence="10 11">
    <name type="scientific">Bermanella marisrubri</name>
    <dbReference type="NCBI Taxonomy" id="207949"/>
    <lineage>
        <taxon>Bacteria</taxon>
        <taxon>Pseudomonadati</taxon>
        <taxon>Pseudomonadota</taxon>
        <taxon>Gammaproteobacteria</taxon>
        <taxon>Oceanospirillales</taxon>
        <taxon>Oceanospirillaceae</taxon>
        <taxon>Bermanella</taxon>
    </lineage>
</organism>
<evidence type="ECO:0000256" key="4">
    <source>
        <dbReference type="ARBA" id="ARBA00006171"/>
    </source>
</evidence>
<dbReference type="EC" id="3.1.3.18" evidence="5"/>
<dbReference type="InterPro" id="IPR041492">
    <property type="entry name" value="HAD_2"/>
</dbReference>
<sequence>MSKALPKAVIFDLDGTLVDSVPDLTTAVNLAFAEIIDESEYFSQDQIRLWVGNGSRRLIERAICAFGKVLPIEQLHSAFLKHYKAHHNNASRLYKGVITLLTALKKNNINIGLVTNKPVAFVPSLLQALKIGSYFDIYLGGDSLEYKKPHPEPLQHCLSFWKLSENDVVMVGDSESDALAAQAANIPCIMLKQGYNQGVDLNSLPAESVLDDINALHDYWFPL</sequence>
<dbReference type="GO" id="GO:0005975">
    <property type="term" value="P:carbohydrate metabolic process"/>
    <property type="evidence" value="ECO:0007669"/>
    <property type="project" value="InterPro"/>
</dbReference>
<dbReference type="PANTHER" id="PTHR43434">
    <property type="entry name" value="PHOSPHOGLYCOLATE PHOSPHATASE"/>
    <property type="match status" value="1"/>
</dbReference>
<dbReference type="STRING" id="207949.RED65_12114"/>
<comment type="catalytic activity">
    <reaction evidence="1">
        <text>2-phosphoglycolate + H2O = glycolate + phosphate</text>
        <dbReference type="Rhea" id="RHEA:14369"/>
        <dbReference type="ChEBI" id="CHEBI:15377"/>
        <dbReference type="ChEBI" id="CHEBI:29805"/>
        <dbReference type="ChEBI" id="CHEBI:43474"/>
        <dbReference type="ChEBI" id="CHEBI:58033"/>
        <dbReference type="EC" id="3.1.3.18"/>
    </reaction>
</comment>
<proteinExistence type="inferred from homology"/>
<dbReference type="GO" id="GO:0046872">
    <property type="term" value="F:metal ion binding"/>
    <property type="evidence" value="ECO:0007669"/>
    <property type="project" value="UniProtKB-KW"/>
</dbReference>
<dbReference type="GO" id="GO:0005829">
    <property type="term" value="C:cytosol"/>
    <property type="evidence" value="ECO:0007669"/>
    <property type="project" value="TreeGrafter"/>
</dbReference>
<dbReference type="OrthoDB" id="9776368at2"/>
<dbReference type="FunFam" id="3.40.50.1000:FF:000022">
    <property type="entry name" value="Phosphoglycolate phosphatase"/>
    <property type="match status" value="1"/>
</dbReference>
<reference evidence="10 11" key="1">
    <citation type="submission" date="2006-03" db="EMBL/GenBank/DDBJ databases">
        <authorList>
            <person name="Pinhassi J."/>
            <person name="Pedros-Alio C."/>
            <person name="Ferriera S."/>
            <person name="Johnson J."/>
            <person name="Kravitz S."/>
            <person name="Halpern A."/>
            <person name="Remington K."/>
            <person name="Beeson K."/>
            <person name="Tran B."/>
            <person name="Rogers Y.-H."/>
            <person name="Friedman R."/>
            <person name="Venter J.C."/>
        </authorList>
    </citation>
    <scope>NUCLEOTIDE SEQUENCE [LARGE SCALE GENOMIC DNA]</scope>
    <source>
        <strain evidence="10 11">RED65</strain>
    </source>
</reference>
<evidence type="ECO:0000313" key="10">
    <source>
        <dbReference type="EMBL" id="EAT12814.1"/>
    </source>
</evidence>
<evidence type="ECO:0000256" key="6">
    <source>
        <dbReference type="ARBA" id="ARBA00022723"/>
    </source>
</evidence>
<dbReference type="InterPro" id="IPR006439">
    <property type="entry name" value="HAD-SF_hydro_IA"/>
</dbReference>
<dbReference type="InterPro" id="IPR037512">
    <property type="entry name" value="PGPase_prok"/>
</dbReference>
<keyword evidence="6" id="KW-0479">Metal-binding</keyword>
<protein>
    <recommendedName>
        <fullName evidence="5">phosphoglycolate phosphatase</fullName>
        <ecNumber evidence="5">3.1.3.18</ecNumber>
    </recommendedName>
</protein>
<dbReference type="PRINTS" id="PR00413">
    <property type="entry name" value="HADHALOGNASE"/>
</dbReference>
<dbReference type="Proteomes" id="UP000004263">
    <property type="component" value="Unassembled WGS sequence"/>
</dbReference>
<comment type="similarity">
    <text evidence="4">Belongs to the HAD-like hydrolase superfamily. CbbY/CbbZ/Gph/YieH family.</text>
</comment>
<evidence type="ECO:0000256" key="9">
    <source>
        <dbReference type="ARBA" id="ARBA00023277"/>
    </source>
</evidence>
<dbReference type="NCBIfam" id="TIGR01449">
    <property type="entry name" value="PGP_bact"/>
    <property type="match status" value="1"/>
</dbReference>
<dbReference type="SFLD" id="SFLDG01129">
    <property type="entry name" value="C1.5:_HAD__Beta-PGM__Phosphata"/>
    <property type="match status" value="1"/>
</dbReference>
<dbReference type="Gene3D" id="3.40.50.1000">
    <property type="entry name" value="HAD superfamily/HAD-like"/>
    <property type="match status" value="1"/>
</dbReference>
<evidence type="ECO:0000256" key="8">
    <source>
        <dbReference type="ARBA" id="ARBA00022842"/>
    </source>
</evidence>
<keyword evidence="7" id="KW-0378">Hydrolase</keyword>
<dbReference type="EMBL" id="AAQH01000004">
    <property type="protein sequence ID" value="EAT12814.1"/>
    <property type="molecule type" value="Genomic_DNA"/>
</dbReference>
<dbReference type="GO" id="GO:0006281">
    <property type="term" value="P:DNA repair"/>
    <property type="evidence" value="ECO:0007669"/>
    <property type="project" value="TreeGrafter"/>
</dbReference>
<comment type="cofactor">
    <cofactor evidence="2">
        <name>Mg(2+)</name>
        <dbReference type="ChEBI" id="CHEBI:18420"/>
    </cofactor>
</comment>
<gene>
    <name evidence="10" type="ORF">RED65_12114</name>
</gene>
<comment type="caution">
    <text evidence="10">The sequence shown here is derived from an EMBL/GenBank/DDBJ whole genome shotgun (WGS) entry which is preliminary data.</text>
</comment>
<evidence type="ECO:0000313" key="11">
    <source>
        <dbReference type="Proteomes" id="UP000004263"/>
    </source>
</evidence>
<dbReference type="Pfam" id="PF13419">
    <property type="entry name" value="HAD_2"/>
    <property type="match status" value="1"/>
</dbReference>
<accession>Q1N3R0</accession>
<dbReference type="AlphaFoldDB" id="Q1N3R0"/>
<keyword evidence="11" id="KW-1185">Reference proteome</keyword>
<dbReference type="Gene3D" id="1.10.150.240">
    <property type="entry name" value="Putative phosphatase, domain 2"/>
    <property type="match status" value="1"/>
</dbReference>
<dbReference type="InterPro" id="IPR023198">
    <property type="entry name" value="PGP-like_dom2"/>
</dbReference>
<evidence type="ECO:0000256" key="2">
    <source>
        <dbReference type="ARBA" id="ARBA00001946"/>
    </source>
</evidence>
<evidence type="ECO:0000256" key="3">
    <source>
        <dbReference type="ARBA" id="ARBA00004818"/>
    </source>
</evidence>
<dbReference type="InterPro" id="IPR050155">
    <property type="entry name" value="HAD-like_hydrolase_sf"/>
</dbReference>
<dbReference type="RefSeq" id="WP_007018704.1">
    <property type="nucleotide sequence ID" value="NZ_CH724118.1"/>
</dbReference>
<comment type="pathway">
    <text evidence="3">Organic acid metabolism; glycolate biosynthesis; glycolate from 2-phosphoglycolate: step 1/1.</text>
</comment>
<dbReference type="SFLD" id="SFLDS00003">
    <property type="entry name" value="Haloacid_Dehalogenase"/>
    <property type="match status" value="1"/>
</dbReference>
<dbReference type="InterPro" id="IPR036412">
    <property type="entry name" value="HAD-like_sf"/>
</dbReference>
<name>Q1N3R0_9GAMM</name>
<evidence type="ECO:0000256" key="5">
    <source>
        <dbReference type="ARBA" id="ARBA00013078"/>
    </source>
</evidence>
<dbReference type="GO" id="GO:0008967">
    <property type="term" value="F:phosphoglycolate phosphatase activity"/>
    <property type="evidence" value="ECO:0007669"/>
    <property type="project" value="UniProtKB-EC"/>
</dbReference>
<keyword evidence="9" id="KW-0119">Carbohydrate metabolism</keyword>